<organism evidence="3 4">
    <name type="scientific">Zosterops borbonicus</name>
    <dbReference type="NCBI Taxonomy" id="364589"/>
    <lineage>
        <taxon>Eukaryota</taxon>
        <taxon>Metazoa</taxon>
        <taxon>Chordata</taxon>
        <taxon>Craniata</taxon>
        <taxon>Vertebrata</taxon>
        <taxon>Euteleostomi</taxon>
        <taxon>Archelosauria</taxon>
        <taxon>Archosauria</taxon>
        <taxon>Dinosauria</taxon>
        <taxon>Saurischia</taxon>
        <taxon>Theropoda</taxon>
        <taxon>Coelurosauria</taxon>
        <taxon>Aves</taxon>
        <taxon>Neognathae</taxon>
        <taxon>Neoaves</taxon>
        <taxon>Telluraves</taxon>
        <taxon>Australaves</taxon>
        <taxon>Passeriformes</taxon>
        <taxon>Sylvioidea</taxon>
        <taxon>Zosteropidae</taxon>
        <taxon>Zosterops</taxon>
    </lineage>
</organism>
<dbReference type="PANTHER" id="PTHR40389:SF3">
    <property type="entry name" value="IGE-BINDING PROTEIN"/>
    <property type="match status" value="1"/>
</dbReference>
<feature type="domain" description="Retroviral nucleocapsid Gag protein p24 C-terminal" evidence="2">
    <location>
        <begin position="34"/>
        <end position="104"/>
    </location>
</feature>
<dbReference type="Proteomes" id="UP000796761">
    <property type="component" value="Unassembled WGS sequence"/>
</dbReference>
<reference evidence="3" key="1">
    <citation type="submission" date="2019-04" db="EMBL/GenBank/DDBJ databases">
        <title>Genome assembly of Zosterops borbonicus 15179.</title>
        <authorList>
            <person name="Leroy T."/>
            <person name="Anselmetti Y."/>
            <person name="Tilak M.-K."/>
            <person name="Nabholz B."/>
        </authorList>
    </citation>
    <scope>NUCLEOTIDE SEQUENCE</scope>
    <source>
        <strain evidence="3">HGM_15179</strain>
        <tissue evidence="3">Muscle</tissue>
    </source>
</reference>
<gene>
    <name evidence="3" type="ORF">HGM15179_018140</name>
</gene>
<dbReference type="Gene3D" id="1.10.1200.30">
    <property type="match status" value="1"/>
</dbReference>
<dbReference type="InterPro" id="IPR008916">
    <property type="entry name" value="Retrov_capsid_C"/>
</dbReference>
<dbReference type="OrthoDB" id="9352756at2759"/>
<comment type="caution">
    <text evidence="3">The sequence shown here is derived from an EMBL/GenBank/DDBJ whole genome shotgun (WGS) entry which is preliminary data.</text>
</comment>
<evidence type="ECO:0000313" key="3">
    <source>
        <dbReference type="EMBL" id="TRZ08965.1"/>
    </source>
</evidence>
<proteinExistence type="predicted"/>
<dbReference type="InterPro" id="IPR036875">
    <property type="entry name" value="Znf_CCHC_sf"/>
</dbReference>
<evidence type="ECO:0000313" key="4">
    <source>
        <dbReference type="Proteomes" id="UP000796761"/>
    </source>
</evidence>
<dbReference type="Pfam" id="PF19317">
    <property type="entry name" value="Gag_p24_C"/>
    <property type="match status" value="1"/>
</dbReference>
<dbReference type="Gene3D" id="4.10.60.10">
    <property type="entry name" value="Zinc finger, CCHC-type"/>
    <property type="match status" value="1"/>
</dbReference>
<dbReference type="PANTHER" id="PTHR40389">
    <property type="entry name" value="ENDOGENOUS RETROVIRUS GROUP K MEMBER 24 GAG POLYPROTEIN-RELATED"/>
    <property type="match status" value="1"/>
</dbReference>
<accession>A0A8K1FZK3</accession>
<evidence type="ECO:0000256" key="1">
    <source>
        <dbReference type="SAM" id="MobiDB-lite"/>
    </source>
</evidence>
<keyword evidence="4" id="KW-1185">Reference proteome</keyword>
<feature type="non-terminal residue" evidence="3">
    <location>
        <position position="1"/>
    </location>
</feature>
<name>A0A8K1FZK3_9PASS</name>
<dbReference type="InterPro" id="IPR050195">
    <property type="entry name" value="Primate_lentivir_Gag_pol-like"/>
</dbReference>
<feature type="region of interest" description="Disordered" evidence="1">
    <location>
        <begin position="319"/>
        <end position="407"/>
    </location>
</feature>
<dbReference type="GO" id="GO:0003676">
    <property type="term" value="F:nucleic acid binding"/>
    <property type="evidence" value="ECO:0007669"/>
    <property type="project" value="InterPro"/>
</dbReference>
<sequence>MWGYPWVPLVSRSHSWEEETALGCPVPPSGFSRSFTTIKQGVKESFTKFVDILKAALEKQLESADARREMLVKMAPLNANLATKPILRALPLDPEPTIAQMIEACMKHNSMENTVAQVVAQGITQGTSAAFAIIASDDTQRCFNWGQFGHFIADCPEKEAVEDHHRDHQWLRSNPNRSYVRGIDRDLQTTSDCSRSNQVATSHQFCVAHAIEQRKTDSAGHTASGLLCNLLPMPTYPVIPPPKVSDLQFPNSCAAQNGASDVASPAILPPSFPSFPTFNPQNGHYLVTSSQVVGVSGPLPNPHPIAPIGVTAMGPSPCDAVGPTPGYALRDSPTPDHAPQTEATPMAQPPAPDTGSANDADQKEAILASTTNKAKRSPKRRLCKKNIKLSIPSSEDDSSDSSLTDIEYEDHWAKTREEAIRDIDWESANKITAFPIM</sequence>
<dbReference type="AlphaFoldDB" id="A0A8K1FZK3"/>
<dbReference type="InterPro" id="IPR045345">
    <property type="entry name" value="Gag_p24_C"/>
</dbReference>
<protein>
    <recommendedName>
        <fullName evidence="2">Retroviral nucleocapsid Gag protein p24 C-terminal domain-containing protein</fullName>
    </recommendedName>
</protein>
<feature type="compositionally biased region" description="Basic residues" evidence="1">
    <location>
        <begin position="373"/>
        <end position="387"/>
    </location>
</feature>
<dbReference type="GO" id="GO:0008270">
    <property type="term" value="F:zinc ion binding"/>
    <property type="evidence" value="ECO:0007669"/>
    <property type="project" value="InterPro"/>
</dbReference>
<evidence type="ECO:0000259" key="2">
    <source>
        <dbReference type="Pfam" id="PF19317"/>
    </source>
</evidence>
<dbReference type="EMBL" id="SWJQ01001190">
    <property type="protein sequence ID" value="TRZ08965.1"/>
    <property type="molecule type" value="Genomic_DNA"/>
</dbReference>
<dbReference type="SUPFAM" id="SSF47353">
    <property type="entry name" value="Retrovirus capsid dimerization domain-like"/>
    <property type="match status" value="1"/>
</dbReference>
<dbReference type="SUPFAM" id="SSF57756">
    <property type="entry name" value="Retrovirus zinc finger-like domains"/>
    <property type="match status" value="1"/>
</dbReference>